<reference evidence="2" key="1">
    <citation type="journal article" date="2015" name="Nature">
        <title>Complex archaea that bridge the gap between prokaryotes and eukaryotes.</title>
        <authorList>
            <person name="Spang A."/>
            <person name="Saw J.H."/>
            <person name="Jorgensen S.L."/>
            <person name="Zaremba-Niedzwiedzka K."/>
            <person name="Martijn J."/>
            <person name="Lind A.E."/>
            <person name="van Eijk R."/>
            <person name="Schleper C."/>
            <person name="Guy L."/>
            <person name="Ettema T.J."/>
        </authorList>
    </citation>
    <scope>NUCLEOTIDE SEQUENCE</scope>
</reference>
<keyword evidence="1" id="KW-0175">Coiled coil</keyword>
<organism evidence="2">
    <name type="scientific">marine sediment metagenome</name>
    <dbReference type="NCBI Taxonomy" id="412755"/>
    <lineage>
        <taxon>unclassified sequences</taxon>
        <taxon>metagenomes</taxon>
        <taxon>ecological metagenomes</taxon>
    </lineage>
</organism>
<feature type="coiled-coil region" evidence="1">
    <location>
        <begin position="8"/>
        <end position="35"/>
    </location>
</feature>
<dbReference type="EMBL" id="LAZR01000051">
    <property type="protein sequence ID" value="KKN98512.1"/>
    <property type="molecule type" value="Genomic_DNA"/>
</dbReference>
<evidence type="ECO:0000256" key="1">
    <source>
        <dbReference type="SAM" id="Coils"/>
    </source>
</evidence>
<protein>
    <submittedName>
        <fullName evidence="2">Uncharacterized protein</fullName>
    </submittedName>
</protein>
<accession>A0A0F9VFE1</accession>
<dbReference type="AlphaFoldDB" id="A0A0F9VFE1"/>
<proteinExistence type="predicted"/>
<sequence length="104" mass="11913">MDTKYPEIDVIYLELEKARTKLSRLKDDLNKAIDKKFPVGTRILWHRPGFEKGHPTKGRIIQVSYSYCVVIAIKNPEGTGEVVRTPTYQQCELDPEGDNDVTFS</sequence>
<name>A0A0F9VFE1_9ZZZZ</name>
<evidence type="ECO:0000313" key="2">
    <source>
        <dbReference type="EMBL" id="KKN98512.1"/>
    </source>
</evidence>
<gene>
    <name evidence="2" type="ORF">LCGC14_0146230</name>
</gene>
<comment type="caution">
    <text evidence="2">The sequence shown here is derived from an EMBL/GenBank/DDBJ whole genome shotgun (WGS) entry which is preliminary data.</text>
</comment>